<accession>A0A6J5AJX4</accession>
<evidence type="ECO:0000313" key="2">
    <source>
        <dbReference type="Proteomes" id="UP000494205"/>
    </source>
</evidence>
<name>A0A6J5AJX4_9BURK</name>
<sequence length="215" mass="24410">MNTVATRRAGEMEFRHIRMVVDLCPDSEKNPRLYAEHQLRRMFNAATVFGGMGKLDRADTTRHVSGMTRRRLLPANLRIVVQIVSVSAAYLRTVEPMLDFAVASRRIGSSRLQMPNASATQPNGSRVDRSQIERKMREKSFVDPVRKARALDVISVVDEVRSVRETLTVMLFSSGFIPELFQSADDFLQSHRFPSKSFACVRSTLKGRTAHRRQS</sequence>
<dbReference type="RefSeq" id="WP_146014273.1">
    <property type="nucleotide sequence ID" value="NZ_CADIJZ010000006.1"/>
</dbReference>
<evidence type="ECO:0000313" key="1">
    <source>
        <dbReference type="EMBL" id="CAB3671634.1"/>
    </source>
</evidence>
<organism evidence="1 2">
    <name type="scientific">Paraburkholderia rhynchosiae</name>
    <dbReference type="NCBI Taxonomy" id="487049"/>
    <lineage>
        <taxon>Bacteria</taxon>
        <taxon>Pseudomonadati</taxon>
        <taxon>Pseudomonadota</taxon>
        <taxon>Betaproteobacteria</taxon>
        <taxon>Burkholderiales</taxon>
        <taxon>Burkholderiaceae</taxon>
        <taxon>Paraburkholderia</taxon>
    </lineage>
</organism>
<gene>
    <name evidence="1" type="ORF">LMG27174_02186</name>
</gene>
<dbReference type="EMBL" id="CADIJZ010000006">
    <property type="protein sequence ID" value="CAB3671634.1"/>
    <property type="molecule type" value="Genomic_DNA"/>
</dbReference>
<proteinExistence type="predicted"/>
<dbReference type="OrthoDB" id="9081571at2"/>
<protein>
    <submittedName>
        <fullName evidence="1">Uncharacterized protein</fullName>
    </submittedName>
</protein>
<dbReference type="AlphaFoldDB" id="A0A6J5AJX4"/>
<reference evidence="1 2" key="1">
    <citation type="submission" date="2020-04" db="EMBL/GenBank/DDBJ databases">
        <authorList>
            <person name="De Canck E."/>
        </authorList>
    </citation>
    <scope>NUCLEOTIDE SEQUENCE [LARGE SCALE GENOMIC DNA]</scope>
    <source>
        <strain evidence="1 2">LMG 27174</strain>
    </source>
</reference>
<dbReference type="Proteomes" id="UP000494205">
    <property type="component" value="Unassembled WGS sequence"/>
</dbReference>